<dbReference type="RefSeq" id="WP_103426354.1">
    <property type="nucleotide sequence ID" value="NZ_CP026309.1"/>
</dbReference>
<evidence type="ECO:0000313" key="3">
    <source>
        <dbReference type="EMBL" id="AUV82665.1"/>
    </source>
</evidence>
<protein>
    <recommendedName>
        <fullName evidence="2">DUF7115 domain-containing protein</fullName>
    </recommendedName>
</protein>
<feature type="region of interest" description="Disordered" evidence="1">
    <location>
        <begin position="211"/>
        <end position="340"/>
    </location>
</feature>
<evidence type="ECO:0000313" key="4">
    <source>
        <dbReference type="Proteomes" id="UP000236584"/>
    </source>
</evidence>
<accession>A0A2I8VL94</accession>
<organism evidence="3 4">
    <name type="scientific">Salinigranum rubrum</name>
    <dbReference type="NCBI Taxonomy" id="755307"/>
    <lineage>
        <taxon>Archaea</taxon>
        <taxon>Methanobacteriati</taxon>
        <taxon>Methanobacteriota</taxon>
        <taxon>Stenosarchaea group</taxon>
        <taxon>Halobacteria</taxon>
        <taxon>Halobacteriales</taxon>
        <taxon>Haloferacaceae</taxon>
        <taxon>Salinigranum</taxon>
    </lineage>
</organism>
<dbReference type="InterPro" id="IPR055539">
    <property type="entry name" value="DUF7115"/>
</dbReference>
<dbReference type="Pfam" id="PF23428">
    <property type="entry name" value="DUF7115"/>
    <property type="match status" value="1"/>
</dbReference>
<dbReference type="Proteomes" id="UP000236584">
    <property type="component" value="Chromosome"/>
</dbReference>
<dbReference type="GeneID" id="35593283"/>
<evidence type="ECO:0000256" key="1">
    <source>
        <dbReference type="SAM" id="MobiDB-lite"/>
    </source>
</evidence>
<sequence length="382" mass="41065">MSHPDIVESALGDESVAARVSLGDDFLFVTPTRTLVYRADSLLSDESIEEFPHGAERIDVSAGRRKATITLDYGLDGERSFTVPAKALDRALHPVLAGTLNASGVTDPGETVKETFRFSELTLVITSDRLVKHVGGAVWDEDFEEYHFSDVTDFAVEEGSVATTLVLTHDGRQERFKAPAERSREVSERLTDVLLAYHDVDSLETLRERFAVDEEESPSATMSFGEGPTPLSANPSELAESAKNATRHDDGGETGDVDNASVASAVDDTAATETEDASRTIEPLDAMDAAAAEGSTEPSEASAESDEADTIGTGDLLGPVDTAPPEPESVTSESDADEADEQLTALVAEVEALREAVEAQNERIAEQEELLKRLIAELRQRL</sequence>
<keyword evidence="4" id="KW-1185">Reference proteome</keyword>
<dbReference type="EMBL" id="CP026309">
    <property type="protein sequence ID" value="AUV82665.1"/>
    <property type="molecule type" value="Genomic_DNA"/>
</dbReference>
<dbReference type="OrthoDB" id="307384at2157"/>
<proteinExistence type="predicted"/>
<feature type="compositionally biased region" description="Low complexity" evidence="1">
    <location>
        <begin position="257"/>
        <end position="272"/>
    </location>
</feature>
<dbReference type="AlphaFoldDB" id="A0A2I8VL94"/>
<feature type="domain" description="DUF7115" evidence="2">
    <location>
        <begin position="1"/>
        <end position="107"/>
    </location>
</feature>
<evidence type="ECO:0000259" key="2">
    <source>
        <dbReference type="Pfam" id="PF23428"/>
    </source>
</evidence>
<reference evidence="3 4" key="1">
    <citation type="submission" date="2018-01" db="EMBL/GenBank/DDBJ databases">
        <title>Complete genome sequence of Salinigranum rubrum GX10T, an extremely halophilic archaeon isolated from a marine solar saltern.</title>
        <authorList>
            <person name="Han S."/>
        </authorList>
    </citation>
    <scope>NUCLEOTIDE SEQUENCE [LARGE SCALE GENOMIC DNA]</scope>
    <source>
        <strain evidence="3 4">GX10</strain>
    </source>
</reference>
<feature type="compositionally biased region" description="Low complexity" evidence="1">
    <location>
        <begin position="289"/>
        <end position="302"/>
    </location>
</feature>
<dbReference type="KEGG" id="srub:C2R22_14285"/>
<gene>
    <name evidence="3" type="ORF">C2R22_14285</name>
</gene>
<name>A0A2I8VL94_9EURY</name>